<dbReference type="Proteomes" id="UP001152607">
    <property type="component" value="Unassembled WGS sequence"/>
</dbReference>
<dbReference type="EMBL" id="CAOQHR010000007">
    <property type="protein sequence ID" value="CAI6336932.1"/>
    <property type="molecule type" value="Genomic_DNA"/>
</dbReference>
<dbReference type="Pfam" id="PF03370">
    <property type="entry name" value="CBM_21"/>
    <property type="match status" value="1"/>
</dbReference>
<dbReference type="InterPro" id="IPR005036">
    <property type="entry name" value="CBM21_dom"/>
</dbReference>
<feature type="compositionally biased region" description="Polar residues" evidence="1">
    <location>
        <begin position="848"/>
        <end position="859"/>
    </location>
</feature>
<gene>
    <name evidence="3" type="ORF">PDIGIT_LOCUS10038</name>
</gene>
<protein>
    <recommendedName>
        <fullName evidence="2">CBM21 domain-containing protein</fullName>
    </recommendedName>
</protein>
<dbReference type="GO" id="GO:0000164">
    <property type="term" value="C:protein phosphatase type 1 complex"/>
    <property type="evidence" value="ECO:0007669"/>
    <property type="project" value="TreeGrafter"/>
</dbReference>
<dbReference type="GO" id="GO:0008157">
    <property type="term" value="F:protein phosphatase 1 binding"/>
    <property type="evidence" value="ECO:0007669"/>
    <property type="project" value="TreeGrafter"/>
</dbReference>
<feature type="compositionally biased region" description="Polar residues" evidence="1">
    <location>
        <begin position="336"/>
        <end position="353"/>
    </location>
</feature>
<evidence type="ECO:0000313" key="4">
    <source>
        <dbReference type="Proteomes" id="UP001152607"/>
    </source>
</evidence>
<feature type="compositionally biased region" description="Polar residues" evidence="1">
    <location>
        <begin position="827"/>
        <end position="840"/>
    </location>
</feature>
<dbReference type="Gene3D" id="2.60.40.2440">
    <property type="entry name" value="Carbohydrate binding type-21 domain"/>
    <property type="match status" value="1"/>
</dbReference>
<sequence length="1005" mass="108923">MIDACTDCTVSYHGTASMALRRREKQASLVSARPPQAQKAAHPSIHPIIPPPPPPGLLSGSLQLSVRLRLASASSERTLPANLPGICIPVRGDSQTKPPACPPPIVAALLALPSSQHYLHLHLRSSFPPHAAAIASRLPTFIRLQPVLRPRRLSGKTPRESLPSLSLLFSLTSLHQPTNQPTNRAYLLHWYACLLPPPAIYPPAPRVLPGLIDPIAILIPLALSFVQPLPTPSLSVVIFFWGAPSLCETPPTPTLPTSSLDCPYSLRLIQIHFPSFCNASELLILRPLHSTTLSTVQVGRMPYTPPSQRSPATSKPNSPVLSRSHSYVEQLPSSPPTTQRPALPRSISSTSYLNKHRRSPSINSTNNAAANGQANGMIQPSDAPGGQGHGAISTPPDSSDDDEERGRSIGNLKELQEALQNIPIKRTGSPDRDTAKGRAATAPSDVLAQPLTANARKISHSRSSSEIVLSQHLVTDLNSQPIISSSDGSDAEEDELRIKPPLLRKKSGELVKPALRPASRRRPSSMPGTPTYHKAVHFNENMEQVRHFLAVDRPIAVSAGSSPVETYESESEYPFFDARQLKEPEWEIKLANFPTSETYERQTMPVRLERMFMASDNKTLVGTVACANLSFHKVVVARFTLDYWKTTSEVTAEYNNDVRRKQREDGHDRFNFNIKLVDQANLESKTLLLCVRYQVNGQEFWDNNNSMNYQVDFAKKVHSKSKGSKPRPIPRSRHSPPAPRPKSMPVGSFEDDFGQGFEFGAGRAVFGDSPSSSIRLKPRSKRGSLYPDQASRQQGSNPQAFSTRYDFGASLSAALSNAQTALGDRSGISNNLDTKESGNQPGKDAEATGSNSPAASMGSSAPLVPGTRPDGMSSAKPGLQSAEYNELIQKFCFYGTPSKGSSKVTTPTTKKSPTDGATEYILNDHIGSNPSSVSSSPPSPPLSIQVDGADESRSVSRSLFSSHSTSPGPFNGPGLEDYKPSSYQFGYNKAGSMFAEQQHAPQACV</sequence>
<feature type="compositionally biased region" description="Low complexity" evidence="1">
    <location>
        <begin position="898"/>
        <end position="911"/>
    </location>
</feature>
<name>A0A9W4ULN3_9PLEO</name>
<feature type="compositionally biased region" description="Basic residues" evidence="1">
    <location>
        <begin position="717"/>
        <end position="734"/>
    </location>
</feature>
<feature type="region of interest" description="Disordered" evidence="1">
    <location>
        <begin position="299"/>
        <end position="406"/>
    </location>
</feature>
<feature type="domain" description="CBM21" evidence="2">
    <location>
        <begin position="598"/>
        <end position="712"/>
    </location>
</feature>
<feature type="region of interest" description="Disordered" evidence="1">
    <location>
        <begin position="898"/>
        <end position="977"/>
    </location>
</feature>
<dbReference type="PROSITE" id="PS51159">
    <property type="entry name" value="CBM21"/>
    <property type="match status" value="1"/>
</dbReference>
<feature type="compositionally biased region" description="Low complexity" evidence="1">
    <location>
        <begin position="366"/>
        <end position="376"/>
    </location>
</feature>
<evidence type="ECO:0000313" key="3">
    <source>
        <dbReference type="EMBL" id="CAI6336932.1"/>
    </source>
</evidence>
<dbReference type="OrthoDB" id="1881at2759"/>
<feature type="region of interest" description="Disordered" evidence="1">
    <location>
        <begin position="717"/>
        <end position="803"/>
    </location>
</feature>
<organism evidence="3 4">
    <name type="scientific">Periconia digitata</name>
    <dbReference type="NCBI Taxonomy" id="1303443"/>
    <lineage>
        <taxon>Eukaryota</taxon>
        <taxon>Fungi</taxon>
        <taxon>Dikarya</taxon>
        <taxon>Ascomycota</taxon>
        <taxon>Pezizomycotina</taxon>
        <taxon>Dothideomycetes</taxon>
        <taxon>Pleosporomycetidae</taxon>
        <taxon>Pleosporales</taxon>
        <taxon>Massarineae</taxon>
        <taxon>Periconiaceae</taxon>
        <taxon>Periconia</taxon>
    </lineage>
</organism>
<dbReference type="InterPro" id="IPR050782">
    <property type="entry name" value="PP1_regulatory_subunit_3"/>
</dbReference>
<feature type="compositionally biased region" description="Low complexity" evidence="1">
    <location>
        <begin position="955"/>
        <end position="966"/>
    </location>
</feature>
<dbReference type="GO" id="GO:2001069">
    <property type="term" value="F:glycogen binding"/>
    <property type="evidence" value="ECO:0007669"/>
    <property type="project" value="TreeGrafter"/>
</dbReference>
<dbReference type="GO" id="GO:0005979">
    <property type="term" value="P:regulation of glycogen biosynthetic process"/>
    <property type="evidence" value="ECO:0007669"/>
    <property type="project" value="TreeGrafter"/>
</dbReference>
<feature type="compositionally biased region" description="Polar residues" evidence="1">
    <location>
        <begin position="306"/>
        <end position="327"/>
    </location>
</feature>
<proteinExistence type="predicted"/>
<dbReference type="PANTHER" id="PTHR12307">
    <property type="entry name" value="PROTEIN PHOSPHATASE 1 REGULATORY SUBUNIT"/>
    <property type="match status" value="1"/>
</dbReference>
<feature type="region of interest" description="Disordered" evidence="1">
    <location>
        <begin position="420"/>
        <end position="446"/>
    </location>
</feature>
<dbReference type="PANTHER" id="PTHR12307:SF36">
    <property type="entry name" value="GLYCOGEN-BINDING SUBUNIT 76A"/>
    <property type="match status" value="1"/>
</dbReference>
<keyword evidence="4" id="KW-1185">Reference proteome</keyword>
<accession>A0A9W4ULN3</accession>
<feature type="compositionally biased region" description="Polar residues" evidence="1">
    <location>
        <begin position="790"/>
        <end position="802"/>
    </location>
</feature>
<reference evidence="3" key="1">
    <citation type="submission" date="2023-01" db="EMBL/GenBank/DDBJ databases">
        <authorList>
            <person name="Van Ghelder C."/>
            <person name="Rancurel C."/>
        </authorList>
    </citation>
    <scope>NUCLEOTIDE SEQUENCE</scope>
    <source>
        <strain evidence="3">CNCM I-4278</strain>
    </source>
</reference>
<feature type="region of interest" description="Disordered" evidence="1">
    <location>
        <begin position="823"/>
        <end position="878"/>
    </location>
</feature>
<dbReference type="AlphaFoldDB" id="A0A9W4ULN3"/>
<evidence type="ECO:0000259" key="2">
    <source>
        <dbReference type="PROSITE" id="PS51159"/>
    </source>
</evidence>
<comment type="caution">
    <text evidence="3">The sequence shown here is derived from an EMBL/GenBank/DDBJ whole genome shotgun (WGS) entry which is preliminary data.</text>
</comment>
<evidence type="ECO:0000256" key="1">
    <source>
        <dbReference type="SAM" id="MobiDB-lite"/>
    </source>
</evidence>
<dbReference type="InterPro" id="IPR038175">
    <property type="entry name" value="CBM21_dom_sf"/>
</dbReference>